<keyword evidence="2" id="KW-1185">Reference proteome</keyword>
<dbReference type="Proteomes" id="UP000002026">
    <property type="component" value="Chromosome"/>
</dbReference>
<reference evidence="1 2" key="1">
    <citation type="journal article" date="2009" name="Stand. Genomic Sci.">
        <title>Complete genome sequence of Slackia heliotrinireducens type strain (RHS 1).</title>
        <authorList>
            <person name="Pukall R."/>
            <person name="Lapidus A."/>
            <person name="Nolan M."/>
            <person name="Copeland A."/>
            <person name="Glavina Del Rio T."/>
            <person name="Lucas S."/>
            <person name="Chen F."/>
            <person name="Tice H."/>
            <person name="Cheng J.F."/>
            <person name="Chertkov O."/>
            <person name="Bruce D."/>
            <person name="Goodwin L."/>
            <person name="Kuske C."/>
            <person name="Brettin T."/>
            <person name="Detter J.C."/>
            <person name="Han C."/>
            <person name="Pitluck S."/>
            <person name="Pati A."/>
            <person name="Mavrommatis K."/>
            <person name="Ivanova N."/>
            <person name="Ovchinnikova G."/>
            <person name="Chen A."/>
            <person name="Palaniappan K."/>
            <person name="Schneider S."/>
            <person name="Rohde M."/>
            <person name="Chain P."/>
            <person name="D'haeseleer P."/>
            <person name="Goker M."/>
            <person name="Bristow J."/>
            <person name="Eisen J.A."/>
            <person name="Markowitz V."/>
            <person name="Kyrpides N.C."/>
            <person name="Klenk H.P."/>
            <person name="Hugenholtz P."/>
        </authorList>
    </citation>
    <scope>NUCLEOTIDE SEQUENCE [LARGE SCALE GENOMIC DNA]</scope>
    <source>
        <strain evidence="2">ATCC 29202 / DSM 20476 / NCTC 11029 / RHS 1</strain>
    </source>
</reference>
<dbReference type="AlphaFoldDB" id="C7N282"/>
<dbReference type="KEGG" id="shi:Shel_03210"/>
<organism evidence="1 2">
    <name type="scientific">Slackia heliotrinireducens (strain ATCC 29202 / DSM 20476 / NCTC 11029 / RHS 1)</name>
    <name type="common">Peptococcus heliotrinreducens</name>
    <dbReference type="NCBI Taxonomy" id="471855"/>
    <lineage>
        <taxon>Bacteria</taxon>
        <taxon>Bacillati</taxon>
        <taxon>Actinomycetota</taxon>
        <taxon>Coriobacteriia</taxon>
        <taxon>Eggerthellales</taxon>
        <taxon>Eggerthellaceae</taxon>
        <taxon>Slackia</taxon>
    </lineage>
</organism>
<dbReference type="HOGENOM" id="CLU_2920326_0_0_11"/>
<proteinExistence type="predicted"/>
<dbReference type="RefSeq" id="WP_012797497.1">
    <property type="nucleotide sequence ID" value="NC_013165.1"/>
</dbReference>
<dbReference type="EMBL" id="CP001684">
    <property type="protein sequence ID" value="ACV21388.1"/>
    <property type="molecule type" value="Genomic_DNA"/>
</dbReference>
<evidence type="ECO:0008006" key="3">
    <source>
        <dbReference type="Google" id="ProtNLM"/>
    </source>
</evidence>
<sequence>MKLEDFDLTAEQMEKAKACETPEELLALAKQEGIELSEEQLEGISGGADWGCSGFLSSYAY</sequence>
<accession>C7N282</accession>
<evidence type="ECO:0000313" key="2">
    <source>
        <dbReference type="Proteomes" id="UP000002026"/>
    </source>
</evidence>
<protein>
    <recommendedName>
        <fullName evidence="3">Nif11 domain-containing protein</fullName>
    </recommendedName>
</protein>
<evidence type="ECO:0000313" key="1">
    <source>
        <dbReference type="EMBL" id="ACV21388.1"/>
    </source>
</evidence>
<gene>
    <name evidence="1" type="ordered locus">Shel_03210</name>
</gene>
<name>C7N282_SLAHD</name>